<evidence type="ECO:0000256" key="1">
    <source>
        <dbReference type="SAM" id="Phobius"/>
    </source>
</evidence>
<feature type="transmembrane region" description="Helical" evidence="1">
    <location>
        <begin position="243"/>
        <end position="265"/>
    </location>
</feature>
<proteinExistence type="predicted"/>
<dbReference type="KEGG" id="pye:A6J80_00095"/>
<keyword evidence="1" id="KW-1133">Transmembrane helix</keyword>
<feature type="transmembrane region" description="Helical" evidence="1">
    <location>
        <begin position="171"/>
        <end position="190"/>
    </location>
</feature>
<dbReference type="Pfam" id="PF09622">
    <property type="entry name" value="DUF2391"/>
    <property type="match status" value="1"/>
</dbReference>
<dbReference type="InterPro" id="IPR013416">
    <property type="entry name" value="CHP02587_IM"/>
</dbReference>
<keyword evidence="3" id="KW-1185">Reference proteome</keyword>
<protein>
    <submittedName>
        <fullName evidence="2">TIGR02587 family membrane protein</fullName>
    </submittedName>
</protein>
<dbReference type="InterPro" id="IPR024464">
    <property type="entry name" value="DUF2391"/>
</dbReference>
<sequence>MPGSQFVERPSCPLRKADELTARADAERRAPSNREYAVDLMRAFGGAVIFAFPLLMTMEMWWLGFYIDPLRLLVFLTLNLVILFGLSCFAGFRKTFHLKEDALDAFAAYGVGTICSAALLALFGIITWDMPLSEIVGKIAVQAVPASVGAMAARSQLGDNEEEEEKAADGYAGQLFLMLAGALFLAFNVAPTEEMILISFLMTPWHGLALVVVSILALHAFVYSLDFSGQEELPGDGGFWRTFFGYSIAGYGIALLVSVYVLWTFGRLDGVGMGQVAMMTAVLGFPSALGAALARLVV</sequence>
<feature type="transmembrane region" description="Helical" evidence="1">
    <location>
        <begin position="70"/>
        <end position="92"/>
    </location>
</feature>
<dbReference type="Proteomes" id="UP000191257">
    <property type="component" value="Plasmid unnamed2"/>
</dbReference>
<organism evidence="2 3">
    <name type="scientific">Paracoccus yeei</name>
    <dbReference type="NCBI Taxonomy" id="147645"/>
    <lineage>
        <taxon>Bacteria</taxon>
        <taxon>Pseudomonadati</taxon>
        <taxon>Pseudomonadota</taxon>
        <taxon>Alphaproteobacteria</taxon>
        <taxon>Rhodobacterales</taxon>
        <taxon>Paracoccaceae</taxon>
        <taxon>Paracoccus</taxon>
    </lineage>
</organism>
<geneLocation type="plasmid" evidence="2 3">
    <name>unnamed2</name>
</geneLocation>
<feature type="transmembrane region" description="Helical" evidence="1">
    <location>
        <begin position="197"/>
        <end position="223"/>
    </location>
</feature>
<dbReference type="eggNOG" id="COG4711">
    <property type="taxonomic scope" value="Bacteria"/>
</dbReference>
<feature type="transmembrane region" description="Helical" evidence="1">
    <location>
        <begin position="277"/>
        <end position="297"/>
    </location>
</feature>
<keyword evidence="1" id="KW-0812">Transmembrane</keyword>
<evidence type="ECO:0000313" key="2">
    <source>
        <dbReference type="EMBL" id="ARC34967.1"/>
    </source>
</evidence>
<name>A0A1V0GM81_9RHOB</name>
<evidence type="ECO:0000313" key="3">
    <source>
        <dbReference type="Proteomes" id="UP000191257"/>
    </source>
</evidence>
<dbReference type="NCBIfam" id="TIGR02587">
    <property type="entry name" value="TIGR02587 family membrane protein"/>
    <property type="match status" value="1"/>
</dbReference>
<keyword evidence="2" id="KW-0614">Plasmid</keyword>
<feature type="transmembrane region" description="Helical" evidence="1">
    <location>
        <begin position="104"/>
        <end position="128"/>
    </location>
</feature>
<feature type="transmembrane region" description="Helical" evidence="1">
    <location>
        <begin position="43"/>
        <end position="64"/>
    </location>
</feature>
<keyword evidence="1" id="KW-0472">Membrane</keyword>
<dbReference type="AlphaFoldDB" id="A0A1V0GM81"/>
<accession>A0A1V0GM81</accession>
<reference evidence="2" key="1">
    <citation type="submission" date="2017-12" db="EMBL/GenBank/DDBJ databases">
        <title>FDA dAtabase for Regulatory Grade micrObial Sequences (FDA-ARGOS): Supporting development and validation of Infectious Disease Dx tests.</title>
        <authorList>
            <person name="Campos J."/>
            <person name="Goldberg B."/>
            <person name="Tallon L."/>
            <person name="Sadzewicz L."/>
            <person name="Sengamalay N."/>
            <person name="Ott S."/>
            <person name="Godinez A."/>
            <person name="Nagaraj S."/>
            <person name="Vyas G."/>
            <person name="Aluvathingal J."/>
            <person name="Nadendla S."/>
            <person name="Geyer C."/>
            <person name="Nandy P."/>
            <person name="Hobson J."/>
            <person name="Sichtig H."/>
        </authorList>
    </citation>
    <scope>NUCLEOTIDE SEQUENCE</scope>
    <source>
        <strain evidence="2">FDAARGOS_252</strain>
        <plasmid evidence="2">unnamed2</plasmid>
    </source>
</reference>
<dbReference type="EMBL" id="CP020440">
    <property type="protein sequence ID" value="ARC34967.1"/>
    <property type="molecule type" value="Genomic_DNA"/>
</dbReference>
<gene>
    <name evidence="2" type="ORF">A6J80_00095</name>
</gene>